<keyword evidence="3 7" id="KW-0732">Signal</keyword>
<comment type="caution">
    <text evidence="9">The sequence shown here is derived from an EMBL/GenBank/DDBJ whole genome shotgun (WGS) entry which is preliminary data.</text>
</comment>
<feature type="signal peptide" evidence="7">
    <location>
        <begin position="1"/>
        <end position="16"/>
    </location>
</feature>
<dbReference type="InterPro" id="IPR017946">
    <property type="entry name" value="PLC-like_Pdiesterase_TIM-brl"/>
</dbReference>
<keyword evidence="5" id="KW-0378">Hydrolase</keyword>
<evidence type="ECO:0000259" key="8">
    <source>
        <dbReference type="Pfam" id="PF03009"/>
    </source>
</evidence>
<reference evidence="9" key="1">
    <citation type="submission" date="2021-02" db="EMBL/GenBank/DDBJ databases">
        <authorList>
            <person name="Dougan E. K."/>
            <person name="Rhodes N."/>
            <person name="Thang M."/>
            <person name="Chan C."/>
        </authorList>
    </citation>
    <scope>NUCLEOTIDE SEQUENCE</scope>
</reference>
<evidence type="ECO:0000313" key="9">
    <source>
        <dbReference type="EMBL" id="CAE8594309.1"/>
    </source>
</evidence>
<keyword evidence="10" id="KW-1185">Reference proteome</keyword>
<gene>
    <name evidence="9" type="ORF">PGLA1383_LOCUS12867</name>
</gene>
<accession>A0A813E602</accession>
<evidence type="ECO:0000256" key="6">
    <source>
        <dbReference type="ARBA" id="ARBA00047512"/>
    </source>
</evidence>
<feature type="domain" description="GP-PDE" evidence="8">
    <location>
        <begin position="120"/>
        <end position="276"/>
    </location>
</feature>
<dbReference type="GO" id="GO:0006071">
    <property type="term" value="P:glycerol metabolic process"/>
    <property type="evidence" value="ECO:0007669"/>
    <property type="project" value="UniProtKB-KW"/>
</dbReference>
<dbReference type="EMBL" id="CAJNNV010006942">
    <property type="protein sequence ID" value="CAE8594309.1"/>
    <property type="molecule type" value="Genomic_DNA"/>
</dbReference>
<dbReference type="Gene3D" id="3.20.20.190">
    <property type="entry name" value="Phosphatidylinositol (PI) phosphodiesterase"/>
    <property type="match status" value="1"/>
</dbReference>
<evidence type="ECO:0000256" key="4">
    <source>
        <dbReference type="ARBA" id="ARBA00022798"/>
    </source>
</evidence>
<organism evidence="9 10">
    <name type="scientific">Polarella glacialis</name>
    <name type="common">Dinoflagellate</name>
    <dbReference type="NCBI Taxonomy" id="89957"/>
    <lineage>
        <taxon>Eukaryota</taxon>
        <taxon>Sar</taxon>
        <taxon>Alveolata</taxon>
        <taxon>Dinophyceae</taxon>
        <taxon>Suessiales</taxon>
        <taxon>Suessiaceae</taxon>
        <taxon>Polarella</taxon>
    </lineage>
</organism>
<feature type="non-terminal residue" evidence="9">
    <location>
        <position position="551"/>
    </location>
</feature>
<feature type="chain" id="PRO_5032267367" description="glycerophosphodiester phosphodiesterase" evidence="7">
    <location>
        <begin position="17"/>
        <end position="551"/>
    </location>
</feature>
<dbReference type="OMA" id="AAYANCF"/>
<proteinExistence type="inferred from homology"/>
<dbReference type="Pfam" id="PF03009">
    <property type="entry name" value="GDPD"/>
    <property type="match status" value="1"/>
</dbReference>
<evidence type="ECO:0000256" key="3">
    <source>
        <dbReference type="ARBA" id="ARBA00022729"/>
    </source>
</evidence>
<dbReference type="InterPro" id="IPR030395">
    <property type="entry name" value="GP_PDE_dom"/>
</dbReference>
<comment type="similarity">
    <text evidence="1">Belongs to the glycerophosphoryl diester phosphodiesterase family.</text>
</comment>
<evidence type="ECO:0000256" key="2">
    <source>
        <dbReference type="ARBA" id="ARBA00012247"/>
    </source>
</evidence>
<sequence length="551" mass="60414">MLWILVASCTAWYVGAYKSTDECRTFQSGDDVSLLQRRASQDSFSLEAPCEAPCLQRDSGTPGFIMERLFHEEAVSCPWQSPGQAPDEDCKRRLAHINELRDAIAQCERPLAFTERAIGHRGAPLVAPEESLASWQIGARSGAGYLECDASVTKDLELTCRHSNCDLDSTTDLVTNHPDLNAKCRVPFVPGSGMPATCCTFDFTMKELSRLCAIMENEVNKSATVASEYLIGFPGFRSNATGNVKCHKVESYAFYLKLLKKSGFHAIPELKDTWNSRTEDFLKSKGKNIYWLADKFANMLQTAGFKPWPQEGKKSHPGTLYGIMQTFDYRLAEHWKTTRPKMMVEYMWQVPPPEGANCSDGNGDYNGPSGPGGDCGGILKEMNVESIGSWSLERQGCSPKPDGPNAQPPTAALEASSLAPCWDPDAWYYSTTDGRSTWQHLDVLPILDALFKKVGIRSMFSDYPATVAAYANCFGGRSCKSQVAATDCGSVSADKRSRGGSNSLPMPKRLRVALRSRAPVEPPLMALAPVRPASLLPRARAGQRRGSSGGR</sequence>
<name>A0A813E602_POLGL</name>
<dbReference type="SUPFAM" id="SSF51695">
    <property type="entry name" value="PLC-like phosphodiesterases"/>
    <property type="match status" value="1"/>
</dbReference>
<comment type="catalytic activity">
    <reaction evidence="6">
        <text>a sn-glycero-3-phosphodiester + H2O = an alcohol + sn-glycerol 3-phosphate + H(+)</text>
        <dbReference type="Rhea" id="RHEA:12969"/>
        <dbReference type="ChEBI" id="CHEBI:15377"/>
        <dbReference type="ChEBI" id="CHEBI:15378"/>
        <dbReference type="ChEBI" id="CHEBI:30879"/>
        <dbReference type="ChEBI" id="CHEBI:57597"/>
        <dbReference type="ChEBI" id="CHEBI:83408"/>
        <dbReference type="EC" id="3.1.4.46"/>
    </reaction>
</comment>
<evidence type="ECO:0000313" key="10">
    <source>
        <dbReference type="Proteomes" id="UP000654075"/>
    </source>
</evidence>
<keyword evidence="4" id="KW-0319">Glycerol metabolism</keyword>
<dbReference type="PANTHER" id="PTHR43620">
    <property type="entry name" value="GLYCEROPHOSPHORYL DIESTER PHOSPHODIESTERASE"/>
    <property type="match status" value="1"/>
</dbReference>
<dbReference type="OrthoDB" id="1058301at2759"/>
<evidence type="ECO:0000256" key="1">
    <source>
        <dbReference type="ARBA" id="ARBA00007277"/>
    </source>
</evidence>
<dbReference type="PANTHER" id="PTHR43620:SF7">
    <property type="entry name" value="GLYCEROPHOSPHODIESTER PHOSPHODIESTERASE GDPD5-RELATED"/>
    <property type="match status" value="1"/>
</dbReference>
<dbReference type="Proteomes" id="UP000654075">
    <property type="component" value="Unassembled WGS sequence"/>
</dbReference>
<dbReference type="EC" id="3.1.4.46" evidence="2"/>
<dbReference type="GO" id="GO:0006629">
    <property type="term" value="P:lipid metabolic process"/>
    <property type="evidence" value="ECO:0007669"/>
    <property type="project" value="InterPro"/>
</dbReference>
<evidence type="ECO:0000256" key="5">
    <source>
        <dbReference type="ARBA" id="ARBA00022801"/>
    </source>
</evidence>
<evidence type="ECO:0000256" key="7">
    <source>
        <dbReference type="SAM" id="SignalP"/>
    </source>
</evidence>
<dbReference type="AlphaFoldDB" id="A0A813E602"/>
<dbReference type="GO" id="GO:0008889">
    <property type="term" value="F:glycerophosphodiester phosphodiesterase activity"/>
    <property type="evidence" value="ECO:0007669"/>
    <property type="project" value="UniProtKB-EC"/>
</dbReference>
<protein>
    <recommendedName>
        <fullName evidence="2">glycerophosphodiester phosphodiesterase</fullName>
        <ecNumber evidence="2">3.1.4.46</ecNumber>
    </recommendedName>
</protein>